<dbReference type="OMA" id="CIWPATD"/>
<organism evidence="4">
    <name type="scientific">Drosophila sechellia</name>
    <name type="common">Fruit fly</name>
    <dbReference type="NCBI Taxonomy" id="7238"/>
    <lineage>
        <taxon>Eukaryota</taxon>
        <taxon>Metazoa</taxon>
        <taxon>Ecdysozoa</taxon>
        <taxon>Arthropoda</taxon>
        <taxon>Hexapoda</taxon>
        <taxon>Insecta</taxon>
        <taxon>Pterygota</taxon>
        <taxon>Neoptera</taxon>
        <taxon>Endopterygota</taxon>
        <taxon>Diptera</taxon>
        <taxon>Brachycera</taxon>
        <taxon>Muscomorpha</taxon>
        <taxon>Ephydroidea</taxon>
        <taxon>Drosophilidae</taxon>
        <taxon>Drosophila</taxon>
        <taxon>Sophophora</taxon>
    </lineage>
</organism>
<keyword evidence="4" id="KW-1185">Reference proteome</keyword>
<feature type="chain" id="PRO_5002809587" evidence="2">
    <location>
        <begin position="24"/>
        <end position="150"/>
    </location>
</feature>
<accession>B4HW75</accession>
<dbReference type="PhylomeDB" id="B4HW75"/>
<feature type="signal peptide" evidence="2">
    <location>
        <begin position="1"/>
        <end position="23"/>
    </location>
</feature>
<proteinExistence type="predicted"/>
<sequence length="150" mass="15767">MSAAAGGAAASVALALAATDVDGCPAATDAAVSTNDISLVEKLHLQPSQKGTAISSGQHRRRRSGSGTKCIWPTTDWLRKLRNQKAREAEASSDQDIELGKSSINRRSSVLLMVLLSSSDEVKAKAVLVSEQPPSPADEDVEDAIDALWL</sequence>
<dbReference type="AlphaFoldDB" id="B4HW75"/>
<evidence type="ECO:0000256" key="2">
    <source>
        <dbReference type="SAM" id="SignalP"/>
    </source>
</evidence>
<gene>
    <name evidence="3" type="primary">Dsec\GM14483</name>
    <name evidence="3" type="ORF">Dsec_GM14483</name>
</gene>
<dbReference type="HOGENOM" id="CLU_144364_0_0_1"/>
<evidence type="ECO:0000256" key="1">
    <source>
        <dbReference type="SAM" id="MobiDB-lite"/>
    </source>
</evidence>
<keyword evidence="2" id="KW-0732">Signal</keyword>
<evidence type="ECO:0000313" key="4">
    <source>
        <dbReference type="Proteomes" id="UP000001292"/>
    </source>
</evidence>
<feature type="region of interest" description="Disordered" evidence="1">
    <location>
        <begin position="48"/>
        <end position="69"/>
    </location>
</feature>
<evidence type="ECO:0000313" key="3">
    <source>
        <dbReference type="EMBL" id="EDW50190.1"/>
    </source>
</evidence>
<dbReference type="Proteomes" id="UP000001292">
    <property type="component" value="Unassembled WGS sequence"/>
</dbReference>
<name>B4HW75_DROSE</name>
<reference evidence="3 4" key="1">
    <citation type="journal article" date="2007" name="Nature">
        <title>Evolution of genes and genomes on the Drosophila phylogeny.</title>
        <authorList>
            <consortium name="Drosophila 12 Genomes Consortium"/>
            <person name="Clark A.G."/>
            <person name="Eisen M.B."/>
            <person name="Smith D.R."/>
            <person name="Bergman C.M."/>
            <person name="Oliver B."/>
            <person name="Markow T.A."/>
            <person name="Kaufman T.C."/>
            <person name="Kellis M."/>
            <person name="Gelbart W."/>
            <person name="Iyer V.N."/>
            <person name="Pollard D.A."/>
            <person name="Sackton T.B."/>
            <person name="Larracuente A.M."/>
            <person name="Singh N.D."/>
            <person name="Abad J.P."/>
            <person name="Abt D.N."/>
            <person name="Adryan B."/>
            <person name="Aguade M."/>
            <person name="Akashi H."/>
            <person name="Anderson W.W."/>
            <person name="Aquadro C.F."/>
            <person name="Ardell D.H."/>
            <person name="Arguello R."/>
            <person name="Artieri C.G."/>
            <person name="Barbash D.A."/>
            <person name="Barker D."/>
            <person name="Barsanti P."/>
            <person name="Batterham P."/>
            <person name="Batzoglou S."/>
            <person name="Begun D."/>
            <person name="Bhutkar A."/>
            <person name="Blanco E."/>
            <person name="Bosak S.A."/>
            <person name="Bradley R.K."/>
            <person name="Brand A.D."/>
            <person name="Brent M.R."/>
            <person name="Brooks A.N."/>
            <person name="Brown R.H."/>
            <person name="Butlin R.K."/>
            <person name="Caggese C."/>
            <person name="Calvi B.R."/>
            <person name="Bernardo de Carvalho A."/>
            <person name="Caspi A."/>
            <person name="Castrezana S."/>
            <person name="Celniker S.E."/>
            <person name="Chang J.L."/>
            <person name="Chapple C."/>
            <person name="Chatterji S."/>
            <person name="Chinwalla A."/>
            <person name="Civetta A."/>
            <person name="Clifton S.W."/>
            <person name="Comeron J.M."/>
            <person name="Costello J.C."/>
            <person name="Coyne J.A."/>
            <person name="Daub J."/>
            <person name="David R.G."/>
            <person name="Delcher A.L."/>
            <person name="Delehaunty K."/>
            <person name="Do C.B."/>
            <person name="Ebling H."/>
            <person name="Edwards K."/>
            <person name="Eickbush T."/>
            <person name="Evans J.D."/>
            <person name="Filipski A."/>
            <person name="Findeiss S."/>
            <person name="Freyhult E."/>
            <person name="Fulton L."/>
            <person name="Fulton R."/>
            <person name="Garcia A.C."/>
            <person name="Gardiner A."/>
            <person name="Garfield D.A."/>
            <person name="Garvin B.E."/>
            <person name="Gibson G."/>
            <person name="Gilbert D."/>
            <person name="Gnerre S."/>
            <person name="Godfrey J."/>
            <person name="Good R."/>
            <person name="Gotea V."/>
            <person name="Gravely B."/>
            <person name="Greenberg A.J."/>
            <person name="Griffiths-Jones S."/>
            <person name="Gross S."/>
            <person name="Guigo R."/>
            <person name="Gustafson E.A."/>
            <person name="Haerty W."/>
            <person name="Hahn M.W."/>
            <person name="Halligan D.L."/>
            <person name="Halpern A.L."/>
            <person name="Halter G.M."/>
            <person name="Han M.V."/>
            <person name="Heger A."/>
            <person name="Hillier L."/>
            <person name="Hinrichs A.S."/>
            <person name="Holmes I."/>
            <person name="Hoskins R.A."/>
            <person name="Hubisz M.J."/>
            <person name="Hultmark D."/>
            <person name="Huntley M.A."/>
            <person name="Jaffe D.B."/>
            <person name="Jagadeeshan S."/>
            <person name="Jeck W.R."/>
            <person name="Johnson J."/>
            <person name="Jones C.D."/>
            <person name="Jordan W.C."/>
            <person name="Karpen G.H."/>
            <person name="Kataoka E."/>
            <person name="Keightley P.D."/>
            <person name="Kheradpour P."/>
            <person name="Kirkness E.F."/>
            <person name="Koerich L.B."/>
            <person name="Kristiansen K."/>
            <person name="Kudrna D."/>
            <person name="Kulathinal R.J."/>
            <person name="Kumar S."/>
            <person name="Kwok R."/>
            <person name="Lander E."/>
            <person name="Langley C.H."/>
            <person name="Lapoint R."/>
            <person name="Lazzaro B.P."/>
            <person name="Lee S.J."/>
            <person name="Levesque L."/>
            <person name="Li R."/>
            <person name="Lin C.F."/>
            <person name="Lin M.F."/>
            <person name="Lindblad-Toh K."/>
            <person name="Llopart A."/>
            <person name="Long M."/>
            <person name="Low L."/>
            <person name="Lozovsky E."/>
            <person name="Lu J."/>
            <person name="Luo M."/>
            <person name="Machado C.A."/>
            <person name="Makalowski W."/>
            <person name="Marzo M."/>
            <person name="Matsuda M."/>
            <person name="Matzkin L."/>
            <person name="McAllister B."/>
            <person name="McBride C.S."/>
            <person name="McKernan B."/>
            <person name="McKernan K."/>
            <person name="Mendez-Lago M."/>
            <person name="Minx P."/>
            <person name="Mollenhauer M.U."/>
            <person name="Montooth K."/>
            <person name="Mount S.M."/>
            <person name="Mu X."/>
            <person name="Myers E."/>
            <person name="Negre B."/>
            <person name="Newfeld S."/>
            <person name="Nielsen R."/>
            <person name="Noor M.A."/>
            <person name="O'Grady P."/>
            <person name="Pachter L."/>
            <person name="Papaceit M."/>
            <person name="Parisi M.J."/>
            <person name="Parisi M."/>
            <person name="Parts L."/>
            <person name="Pedersen J.S."/>
            <person name="Pesole G."/>
            <person name="Phillippy A.M."/>
            <person name="Ponting C.P."/>
            <person name="Pop M."/>
            <person name="Porcelli D."/>
            <person name="Powell J.R."/>
            <person name="Prohaska S."/>
            <person name="Pruitt K."/>
            <person name="Puig M."/>
            <person name="Quesneville H."/>
            <person name="Ram K.R."/>
            <person name="Rand D."/>
            <person name="Rasmussen M.D."/>
            <person name="Reed L.K."/>
            <person name="Reenan R."/>
            <person name="Reily A."/>
            <person name="Remington K.A."/>
            <person name="Rieger T.T."/>
            <person name="Ritchie M.G."/>
            <person name="Robin C."/>
            <person name="Rogers Y.H."/>
            <person name="Rohde C."/>
            <person name="Rozas J."/>
            <person name="Rubenfield M.J."/>
            <person name="Ruiz A."/>
            <person name="Russo S."/>
            <person name="Salzberg S.L."/>
            <person name="Sanchez-Gracia A."/>
            <person name="Saranga D.J."/>
            <person name="Sato H."/>
            <person name="Schaeffer S.W."/>
            <person name="Schatz M.C."/>
            <person name="Schlenke T."/>
            <person name="Schwartz R."/>
            <person name="Segarra C."/>
            <person name="Singh R.S."/>
            <person name="Sirot L."/>
            <person name="Sirota M."/>
            <person name="Sisneros N.B."/>
            <person name="Smith C.D."/>
            <person name="Smith T.F."/>
            <person name="Spieth J."/>
            <person name="Stage D.E."/>
            <person name="Stark A."/>
            <person name="Stephan W."/>
            <person name="Strausberg R.L."/>
            <person name="Strempel S."/>
            <person name="Sturgill D."/>
            <person name="Sutton G."/>
            <person name="Sutton G.G."/>
            <person name="Tao W."/>
            <person name="Teichmann S."/>
            <person name="Tobari Y.N."/>
            <person name="Tomimura Y."/>
            <person name="Tsolas J.M."/>
            <person name="Valente V.L."/>
            <person name="Venter E."/>
            <person name="Venter J.C."/>
            <person name="Vicario S."/>
            <person name="Vieira F.G."/>
            <person name="Vilella A.J."/>
            <person name="Villasante A."/>
            <person name="Walenz B."/>
            <person name="Wang J."/>
            <person name="Wasserman M."/>
            <person name="Watts T."/>
            <person name="Wilson D."/>
            <person name="Wilson R.K."/>
            <person name="Wing R.A."/>
            <person name="Wolfner M.F."/>
            <person name="Wong A."/>
            <person name="Wong G.K."/>
            <person name="Wu C.I."/>
            <person name="Wu G."/>
            <person name="Yamamoto D."/>
            <person name="Yang H.P."/>
            <person name="Yang S.P."/>
            <person name="Yorke J.A."/>
            <person name="Yoshida K."/>
            <person name="Zdobnov E."/>
            <person name="Zhang P."/>
            <person name="Zhang Y."/>
            <person name="Zimin A.V."/>
            <person name="Baldwin J."/>
            <person name="Abdouelleil A."/>
            <person name="Abdulkadir J."/>
            <person name="Abebe A."/>
            <person name="Abera B."/>
            <person name="Abreu J."/>
            <person name="Acer S.C."/>
            <person name="Aftuck L."/>
            <person name="Alexander A."/>
            <person name="An P."/>
            <person name="Anderson E."/>
            <person name="Anderson S."/>
            <person name="Arachi H."/>
            <person name="Azer M."/>
            <person name="Bachantsang P."/>
            <person name="Barry A."/>
            <person name="Bayul T."/>
            <person name="Berlin A."/>
            <person name="Bessette D."/>
            <person name="Bloom T."/>
            <person name="Blye J."/>
            <person name="Boguslavskiy L."/>
            <person name="Bonnet C."/>
            <person name="Boukhgalter B."/>
            <person name="Bourzgui I."/>
            <person name="Brown A."/>
            <person name="Cahill P."/>
            <person name="Channer S."/>
            <person name="Cheshatsang Y."/>
            <person name="Chuda L."/>
            <person name="Citroen M."/>
            <person name="Collymore A."/>
            <person name="Cooke P."/>
            <person name="Costello M."/>
            <person name="D'Aco K."/>
            <person name="Daza R."/>
            <person name="De Haan G."/>
            <person name="DeGray S."/>
            <person name="DeMaso C."/>
            <person name="Dhargay N."/>
            <person name="Dooley K."/>
            <person name="Dooley E."/>
            <person name="Doricent M."/>
            <person name="Dorje P."/>
            <person name="Dorjee K."/>
            <person name="Dupes A."/>
            <person name="Elong R."/>
            <person name="Falk J."/>
            <person name="Farina A."/>
            <person name="Faro S."/>
            <person name="Ferguson D."/>
            <person name="Fisher S."/>
            <person name="Foley C.D."/>
            <person name="Franke A."/>
            <person name="Friedrich D."/>
            <person name="Gadbois L."/>
            <person name="Gearin G."/>
            <person name="Gearin C.R."/>
            <person name="Giannoukos G."/>
            <person name="Goode T."/>
            <person name="Graham J."/>
            <person name="Grandbois E."/>
            <person name="Grewal S."/>
            <person name="Gyaltsen K."/>
            <person name="Hafez N."/>
            <person name="Hagos B."/>
            <person name="Hall J."/>
            <person name="Henson C."/>
            <person name="Hollinger A."/>
            <person name="Honan T."/>
            <person name="Huard M.D."/>
            <person name="Hughes L."/>
            <person name="Hurhula B."/>
            <person name="Husby M.E."/>
            <person name="Kamat A."/>
            <person name="Kanga B."/>
            <person name="Kashin S."/>
            <person name="Khazanovich D."/>
            <person name="Kisner P."/>
            <person name="Lance K."/>
            <person name="Lara M."/>
            <person name="Lee W."/>
            <person name="Lennon N."/>
            <person name="Letendre F."/>
            <person name="LeVine R."/>
            <person name="Lipovsky A."/>
            <person name="Liu X."/>
            <person name="Liu J."/>
            <person name="Liu S."/>
            <person name="Lokyitsang T."/>
            <person name="Lokyitsang Y."/>
            <person name="Lubonja R."/>
            <person name="Lui A."/>
            <person name="MacDonald P."/>
            <person name="Magnisalis V."/>
            <person name="Maru K."/>
            <person name="Matthews C."/>
            <person name="McCusker W."/>
            <person name="McDonough S."/>
            <person name="Mehta T."/>
            <person name="Meldrim J."/>
            <person name="Meneus L."/>
            <person name="Mihai O."/>
            <person name="Mihalev A."/>
            <person name="Mihova T."/>
            <person name="Mittelman R."/>
            <person name="Mlenga V."/>
            <person name="Montmayeur A."/>
            <person name="Mulrain L."/>
            <person name="Navidi A."/>
            <person name="Naylor J."/>
            <person name="Negash T."/>
            <person name="Nguyen T."/>
            <person name="Nguyen N."/>
            <person name="Nicol R."/>
            <person name="Norbu C."/>
            <person name="Norbu N."/>
            <person name="Novod N."/>
            <person name="O'Neill B."/>
            <person name="Osman S."/>
            <person name="Markiewicz E."/>
            <person name="Oyono O.L."/>
            <person name="Patti C."/>
            <person name="Phunkhang P."/>
            <person name="Pierre F."/>
            <person name="Priest M."/>
            <person name="Raghuraman S."/>
            <person name="Rege F."/>
            <person name="Reyes R."/>
            <person name="Rise C."/>
            <person name="Rogov P."/>
            <person name="Ross K."/>
            <person name="Ryan E."/>
            <person name="Settipalli S."/>
            <person name="Shea T."/>
            <person name="Sherpa N."/>
            <person name="Shi L."/>
            <person name="Shih D."/>
            <person name="Sparrow T."/>
            <person name="Spaulding J."/>
            <person name="Stalker J."/>
            <person name="Stange-Thomann N."/>
            <person name="Stavropoulos S."/>
            <person name="Stone C."/>
            <person name="Strader C."/>
            <person name="Tesfaye S."/>
            <person name="Thomson T."/>
            <person name="Thoulutsang Y."/>
            <person name="Thoulutsang D."/>
            <person name="Topham K."/>
            <person name="Topping I."/>
            <person name="Tsamla T."/>
            <person name="Vassiliev H."/>
            <person name="Vo A."/>
            <person name="Wangchuk T."/>
            <person name="Wangdi T."/>
            <person name="Weiand M."/>
            <person name="Wilkinson J."/>
            <person name="Wilson A."/>
            <person name="Yadav S."/>
            <person name="Young G."/>
            <person name="Yu Q."/>
            <person name="Zembek L."/>
            <person name="Zhong D."/>
            <person name="Zimmer A."/>
            <person name="Zwirko Z."/>
            <person name="Jaffe D.B."/>
            <person name="Alvarez P."/>
            <person name="Brockman W."/>
            <person name="Butler J."/>
            <person name="Chin C."/>
            <person name="Gnerre S."/>
            <person name="Grabherr M."/>
            <person name="Kleber M."/>
            <person name="Mauceli E."/>
            <person name="MacCallum I."/>
        </authorList>
    </citation>
    <scope>NUCLEOTIDE SEQUENCE [LARGE SCALE GENOMIC DNA]</scope>
    <source>
        <strain evidence="4">Rob3c / Tucson 14021-0248.25</strain>
    </source>
</reference>
<protein>
    <submittedName>
        <fullName evidence="3">GM14483</fullName>
    </submittedName>
</protein>
<dbReference type="EMBL" id="CH480817">
    <property type="protein sequence ID" value="EDW50190.1"/>
    <property type="molecule type" value="Genomic_DNA"/>
</dbReference>